<proteinExistence type="predicted"/>
<gene>
    <name evidence="2" type="ORF">DHW61_18430</name>
</gene>
<dbReference type="InterPro" id="IPR029039">
    <property type="entry name" value="Flavoprotein-like_sf"/>
</dbReference>
<dbReference type="SUPFAM" id="SSF52218">
    <property type="entry name" value="Flavoproteins"/>
    <property type="match status" value="1"/>
</dbReference>
<comment type="caution">
    <text evidence="2">The sequence shown here is derived from an EMBL/GenBank/DDBJ whole genome shotgun (WGS) entry which is preliminary data.</text>
</comment>
<dbReference type="AlphaFoldDB" id="A0A3D2XBL1"/>
<dbReference type="Pfam" id="PF12724">
    <property type="entry name" value="Flavodoxin_5"/>
    <property type="match status" value="1"/>
</dbReference>
<dbReference type="Gene3D" id="3.40.50.360">
    <property type="match status" value="1"/>
</dbReference>
<protein>
    <recommendedName>
        <fullName evidence="1">Flavodoxin domain-containing protein</fullName>
    </recommendedName>
</protein>
<organism evidence="2 3">
    <name type="scientific">Lachnoclostridium phytofermentans</name>
    <dbReference type="NCBI Taxonomy" id="66219"/>
    <lineage>
        <taxon>Bacteria</taxon>
        <taxon>Bacillati</taxon>
        <taxon>Bacillota</taxon>
        <taxon>Clostridia</taxon>
        <taxon>Lachnospirales</taxon>
        <taxon>Lachnospiraceae</taxon>
    </lineage>
</organism>
<dbReference type="Proteomes" id="UP000262969">
    <property type="component" value="Unassembled WGS sequence"/>
</dbReference>
<evidence type="ECO:0000313" key="2">
    <source>
        <dbReference type="EMBL" id="HCL04356.1"/>
    </source>
</evidence>
<reference evidence="2 3" key="1">
    <citation type="journal article" date="2018" name="Nat. Biotechnol.">
        <title>A standardized bacterial taxonomy based on genome phylogeny substantially revises the tree of life.</title>
        <authorList>
            <person name="Parks D.H."/>
            <person name="Chuvochina M."/>
            <person name="Waite D.W."/>
            <person name="Rinke C."/>
            <person name="Skarshewski A."/>
            <person name="Chaumeil P.A."/>
            <person name="Hugenholtz P."/>
        </authorList>
    </citation>
    <scope>NUCLEOTIDE SEQUENCE [LARGE SCALE GENOMIC DNA]</scope>
    <source>
        <strain evidence="2">UBA11728</strain>
    </source>
</reference>
<feature type="domain" description="Flavodoxin" evidence="1">
    <location>
        <begin position="6"/>
        <end position="110"/>
    </location>
</feature>
<name>A0A3D2XBL1_9FIRM</name>
<dbReference type="EMBL" id="DPVV01000606">
    <property type="protein sequence ID" value="HCL04356.1"/>
    <property type="molecule type" value="Genomic_DNA"/>
</dbReference>
<dbReference type="InterPro" id="IPR026816">
    <property type="entry name" value="Flavodoxin_dom"/>
</dbReference>
<accession>A0A3D2XBL1</accession>
<evidence type="ECO:0000313" key="3">
    <source>
        <dbReference type="Proteomes" id="UP000262969"/>
    </source>
</evidence>
<sequence>MNKVKIVYATKTRHSKKIALALAKALNVQAEDVVSKPNLGTADLLFIVGGIYGGTSLPGLIEFAENLNKENIKKVVFITSSVKKTQGQDAVRKILEEKEISVVDEIHCQGSFLFMKFGHPNNIDIRETIEASMKILTL</sequence>
<evidence type="ECO:0000259" key="1">
    <source>
        <dbReference type="Pfam" id="PF12724"/>
    </source>
</evidence>